<sequence length="417" mass="48100">MDVKEQGNGVEEIICDMINVFENVQQEIKIEMEKLKDEIRCKENDWTEERNKLKERIEKLEVRCEEYEIKNIEMKQLEGTEMMDSEKEDVECVWDRKTEIIKEWLDKLTKDVMQDEGKKNNMRDALISTTTPSTSQLQSTQLASISTDFVRNNNYTDLIGTPSTSGRYAQNQNSNVFQLNESNRPNTANSSTVSKERKNHTSSINFGDFKYFANKSNQSASSNSRNANIMCYCKKPAVQRAQKVGLNKKRIFCYKCSENVCNFHKWVNEDSVKSEGNAGKKRSMVSRPDVNRDNNFSRASTSRDNWDNPSMNVMCNCNQPAEKMAVYRDSPKKGRLFYRCPKGSNSTCNFFKWADKNDSEVPQNANAFKIPKLTPIKGKRKCGICGIEGHMRYKCPNVVSFARYASLMSYINEFFPK</sequence>
<dbReference type="InterPro" id="IPR010666">
    <property type="entry name" value="Znf_GRF"/>
</dbReference>
<dbReference type="OrthoDB" id="7547882at2759"/>
<dbReference type="Pfam" id="PF06839">
    <property type="entry name" value="Zn_ribbon_GRF"/>
    <property type="match status" value="1"/>
</dbReference>
<gene>
    <name evidence="8" type="ORF">ALC60_09766</name>
</gene>
<feature type="coiled-coil region" evidence="5">
    <location>
        <begin position="18"/>
        <end position="77"/>
    </location>
</feature>
<keyword evidence="1" id="KW-0479">Metal-binding</keyword>
<accession>A0A151WT90</accession>
<keyword evidence="9" id="KW-1185">Reference proteome</keyword>
<evidence type="ECO:0000313" key="9">
    <source>
        <dbReference type="Proteomes" id="UP000075809"/>
    </source>
</evidence>
<feature type="compositionally biased region" description="Polar residues" evidence="6">
    <location>
        <begin position="179"/>
        <end position="193"/>
    </location>
</feature>
<dbReference type="GO" id="GO:0016853">
    <property type="term" value="F:isomerase activity"/>
    <property type="evidence" value="ECO:0007669"/>
    <property type="project" value="UniProtKB-KW"/>
</dbReference>
<name>A0A151WT90_9HYME</name>
<keyword evidence="8" id="KW-0413">Isomerase</keyword>
<protein>
    <submittedName>
        <fullName evidence="8">DNA topoisomerase 3-alpha</fullName>
    </submittedName>
</protein>
<evidence type="ECO:0000256" key="5">
    <source>
        <dbReference type="SAM" id="Coils"/>
    </source>
</evidence>
<dbReference type="EMBL" id="KQ982757">
    <property type="protein sequence ID" value="KYQ51119.1"/>
    <property type="molecule type" value="Genomic_DNA"/>
</dbReference>
<keyword evidence="3" id="KW-0862">Zinc</keyword>
<feature type="compositionally biased region" description="Polar residues" evidence="6">
    <location>
        <begin position="293"/>
        <end position="303"/>
    </location>
</feature>
<dbReference type="KEGG" id="mzt:108726459"/>
<proteinExistence type="predicted"/>
<keyword evidence="5" id="KW-0175">Coiled coil</keyword>
<feature type="region of interest" description="Disordered" evidence="6">
    <location>
        <begin position="272"/>
        <end position="303"/>
    </location>
</feature>
<evidence type="ECO:0000256" key="2">
    <source>
        <dbReference type="ARBA" id="ARBA00022771"/>
    </source>
</evidence>
<dbReference type="Proteomes" id="UP000075809">
    <property type="component" value="Unassembled WGS sequence"/>
</dbReference>
<evidence type="ECO:0000256" key="4">
    <source>
        <dbReference type="PROSITE-ProRule" id="PRU01343"/>
    </source>
</evidence>
<organism evidence="8 9">
    <name type="scientific">Mycetomoellerius zeteki</name>
    <dbReference type="NCBI Taxonomy" id="64791"/>
    <lineage>
        <taxon>Eukaryota</taxon>
        <taxon>Metazoa</taxon>
        <taxon>Ecdysozoa</taxon>
        <taxon>Arthropoda</taxon>
        <taxon>Hexapoda</taxon>
        <taxon>Insecta</taxon>
        <taxon>Pterygota</taxon>
        <taxon>Neoptera</taxon>
        <taxon>Endopterygota</taxon>
        <taxon>Hymenoptera</taxon>
        <taxon>Apocrita</taxon>
        <taxon>Aculeata</taxon>
        <taxon>Formicoidea</taxon>
        <taxon>Formicidae</taxon>
        <taxon>Myrmicinae</taxon>
        <taxon>Mycetomoellerius</taxon>
    </lineage>
</organism>
<evidence type="ECO:0000313" key="8">
    <source>
        <dbReference type="EMBL" id="KYQ51119.1"/>
    </source>
</evidence>
<feature type="domain" description="GRF-type" evidence="7">
    <location>
        <begin position="315"/>
        <end position="357"/>
    </location>
</feature>
<dbReference type="GO" id="GO:0008270">
    <property type="term" value="F:zinc ion binding"/>
    <property type="evidence" value="ECO:0007669"/>
    <property type="project" value="UniProtKB-KW"/>
</dbReference>
<reference evidence="8 9" key="1">
    <citation type="submission" date="2015-09" db="EMBL/GenBank/DDBJ databases">
        <title>Trachymyrmex zeteki WGS genome.</title>
        <authorList>
            <person name="Nygaard S."/>
            <person name="Hu H."/>
            <person name="Boomsma J."/>
            <person name="Zhang G."/>
        </authorList>
    </citation>
    <scope>NUCLEOTIDE SEQUENCE [LARGE SCALE GENOMIC DNA]</scope>
    <source>
        <strain evidence="8">Tzet28-1</strain>
        <tissue evidence="8">Whole body</tissue>
    </source>
</reference>
<dbReference type="PROSITE" id="PS51999">
    <property type="entry name" value="ZF_GRF"/>
    <property type="match status" value="1"/>
</dbReference>
<keyword evidence="2 4" id="KW-0863">Zinc-finger</keyword>
<dbReference type="STRING" id="64791.A0A151WT90"/>
<evidence type="ECO:0000256" key="1">
    <source>
        <dbReference type="ARBA" id="ARBA00022723"/>
    </source>
</evidence>
<feature type="region of interest" description="Disordered" evidence="6">
    <location>
        <begin position="179"/>
        <end position="199"/>
    </location>
</feature>
<evidence type="ECO:0000256" key="3">
    <source>
        <dbReference type="ARBA" id="ARBA00022833"/>
    </source>
</evidence>
<evidence type="ECO:0000256" key="6">
    <source>
        <dbReference type="SAM" id="MobiDB-lite"/>
    </source>
</evidence>
<dbReference type="AlphaFoldDB" id="A0A151WT90"/>
<evidence type="ECO:0000259" key="7">
    <source>
        <dbReference type="PROSITE" id="PS51999"/>
    </source>
</evidence>